<evidence type="ECO:0000313" key="8">
    <source>
        <dbReference type="Proteomes" id="UP000004095"/>
    </source>
</evidence>
<dbReference type="Pfam" id="PF02518">
    <property type="entry name" value="HATPase_c"/>
    <property type="match status" value="1"/>
</dbReference>
<dbReference type="AlphaFoldDB" id="A1ZXV8"/>
<organism evidence="7 8">
    <name type="scientific">Microscilla marina ATCC 23134</name>
    <dbReference type="NCBI Taxonomy" id="313606"/>
    <lineage>
        <taxon>Bacteria</taxon>
        <taxon>Pseudomonadati</taxon>
        <taxon>Bacteroidota</taxon>
        <taxon>Cytophagia</taxon>
        <taxon>Cytophagales</taxon>
        <taxon>Microscillaceae</taxon>
        <taxon>Microscilla</taxon>
    </lineage>
</organism>
<sequence length="802" mass="91761">MLLSLAGGFVLKTYAQTKNYTYQALFLHKFTEHVNWPVSAAYGKKFRIGILGDKYVYRLMNNYLSQKKIAGVNTEVIHFTNVLQIRPCHVLFISESSNLNLKIVFARLRDIHCLIVSEKQDLFTKPKLFPVLAAQSCINLKVVNNRLRFDLNKPNIRARGLSLDSDQAKPALQTLAKYDSLKKAIPKKIARTQSNILRIINRSKALDDSLNLLQQNLRRMLAQENNYLKDIKKAKTEIKSLEKEEEEKLDSIATLQTKIQALMMEINRKNNELNSEKDSINALKYQINRLSEEVREDADVKKLLLVVKSLEDELKQRGGNVEELRDKLQNIRSANKELKNADLRYTTIQERLKRVKADKLAAEEEKKRLRADKERLSAEQKAQVARHRFNIIIASLVSLLLLILLLVFILSNRRRKNMIRKLNAVNIQLTQSKGQIEQQNEALQRNIVELQKKKELEAANRKLEEANKKLDQLQKYKDKLTNMIVHDLKNPLGAVLVNSKMEATNYNINPKIKKRLQDIHQASTRIKVYIEDMLAIQTYANSELPLQLAAHQMFAGIQNAVNILRSAIREKSIVIENNIPTEYYAKYDSKYIGRVYENLLSNAIKYTDPGGKIMFSAEMLPADDQSPLGYIHFAIADSGQGIPEDKFKQIFEPFMQLEAREFANTSSTGIGLTFCKMAVESHRSKIKVVSQVGVGTTFMFDLPRTELQEKSTASGAAKQAHSIEADKEATAMVLSQEERQTLKPFVQALDKVEFYEVTTLLSILKPLDQEKNSNLVQWKTAVEESIDNFNEVEYQKLKGLVV</sequence>
<dbReference type="InterPro" id="IPR036890">
    <property type="entry name" value="HATPase_C_sf"/>
</dbReference>
<dbReference type="InterPro" id="IPR004358">
    <property type="entry name" value="Sig_transdc_His_kin-like_C"/>
</dbReference>
<reference evidence="7 8" key="1">
    <citation type="submission" date="2007-01" db="EMBL/GenBank/DDBJ databases">
        <authorList>
            <person name="Haygood M."/>
            <person name="Podell S."/>
            <person name="Anderson C."/>
            <person name="Hopkinson B."/>
            <person name="Roe K."/>
            <person name="Barbeau K."/>
            <person name="Gaasterland T."/>
            <person name="Ferriera S."/>
            <person name="Johnson J."/>
            <person name="Kravitz S."/>
            <person name="Beeson K."/>
            <person name="Sutton G."/>
            <person name="Rogers Y.-H."/>
            <person name="Friedman R."/>
            <person name="Frazier M."/>
            <person name="Venter J.C."/>
        </authorList>
    </citation>
    <scope>NUCLEOTIDE SEQUENCE [LARGE SCALE GENOMIC DNA]</scope>
    <source>
        <strain evidence="7 8">ATCC 23134</strain>
    </source>
</reference>
<dbReference type="eggNOG" id="COG2205">
    <property type="taxonomic scope" value="Bacteria"/>
</dbReference>
<keyword evidence="5" id="KW-0472">Membrane</keyword>
<keyword evidence="4" id="KW-0175">Coiled coil</keyword>
<dbReference type="InterPro" id="IPR005467">
    <property type="entry name" value="His_kinase_dom"/>
</dbReference>
<dbReference type="Pfam" id="PF00512">
    <property type="entry name" value="HisKA"/>
    <property type="match status" value="1"/>
</dbReference>
<dbReference type="Gene3D" id="3.30.565.10">
    <property type="entry name" value="Histidine kinase-like ATPase, C-terminal domain"/>
    <property type="match status" value="1"/>
</dbReference>
<dbReference type="InterPro" id="IPR036097">
    <property type="entry name" value="HisK_dim/P_sf"/>
</dbReference>
<feature type="coiled-coil region" evidence="4">
    <location>
        <begin position="426"/>
        <end position="483"/>
    </location>
</feature>
<evidence type="ECO:0000256" key="5">
    <source>
        <dbReference type="SAM" id="Phobius"/>
    </source>
</evidence>
<comment type="caution">
    <text evidence="7">The sequence shown here is derived from an EMBL/GenBank/DDBJ whole genome shotgun (WGS) entry which is preliminary data.</text>
</comment>
<keyword evidence="3" id="KW-0597">Phosphoprotein</keyword>
<dbReference type="PROSITE" id="PS50109">
    <property type="entry name" value="HIS_KIN"/>
    <property type="match status" value="1"/>
</dbReference>
<dbReference type="SMART" id="SM00388">
    <property type="entry name" value="HisKA"/>
    <property type="match status" value="1"/>
</dbReference>
<name>A1ZXV8_MICM2</name>
<dbReference type="GO" id="GO:0000155">
    <property type="term" value="F:phosphorelay sensor kinase activity"/>
    <property type="evidence" value="ECO:0007669"/>
    <property type="project" value="InterPro"/>
</dbReference>
<evidence type="ECO:0000256" key="3">
    <source>
        <dbReference type="ARBA" id="ARBA00022553"/>
    </source>
</evidence>
<accession>A1ZXV8</accession>
<evidence type="ECO:0000256" key="1">
    <source>
        <dbReference type="ARBA" id="ARBA00000085"/>
    </source>
</evidence>
<feature type="coiled-coil region" evidence="4">
    <location>
        <begin position="210"/>
        <end position="382"/>
    </location>
</feature>
<dbReference type="PANTHER" id="PTHR43547:SF2">
    <property type="entry name" value="HYBRID SIGNAL TRANSDUCTION HISTIDINE KINASE C"/>
    <property type="match status" value="1"/>
</dbReference>
<feature type="transmembrane region" description="Helical" evidence="5">
    <location>
        <begin position="389"/>
        <end position="411"/>
    </location>
</feature>
<evidence type="ECO:0000313" key="7">
    <source>
        <dbReference type="EMBL" id="EAY24787.1"/>
    </source>
</evidence>
<feature type="domain" description="Histidine kinase" evidence="6">
    <location>
        <begin position="483"/>
        <end position="706"/>
    </location>
</feature>
<evidence type="ECO:0000256" key="2">
    <source>
        <dbReference type="ARBA" id="ARBA00012438"/>
    </source>
</evidence>
<dbReference type="InterPro" id="IPR025293">
    <property type="entry name" value="YfiR/HmsC-like"/>
</dbReference>
<gene>
    <name evidence="7" type="ORF">M23134_04570</name>
</gene>
<comment type="catalytic activity">
    <reaction evidence="1">
        <text>ATP + protein L-histidine = ADP + protein N-phospho-L-histidine.</text>
        <dbReference type="EC" id="2.7.13.3"/>
    </reaction>
</comment>
<keyword evidence="5" id="KW-1133">Transmembrane helix</keyword>
<dbReference type="EMBL" id="AAWS01000061">
    <property type="protein sequence ID" value="EAY24787.1"/>
    <property type="molecule type" value="Genomic_DNA"/>
</dbReference>
<dbReference type="InterPro" id="IPR003594">
    <property type="entry name" value="HATPase_dom"/>
</dbReference>
<dbReference type="EC" id="2.7.13.3" evidence="2"/>
<evidence type="ECO:0000259" key="6">
    <source>
        <dbReference type="PROSITE" id="PS50109"/>
    </source>
</evidence>
<keyword evidence="5" id="KW-0812">Transmembrane</keyword>
<evidence type="ECO:0000256" key="4">
    <source>
        <dbReference type="SAM" id="Coils"/>
    </source>
</evidence>
<proteinExistence type="predicted"/>
<keyword evidence="8" id="KW-1185">Reference proteome</keyword>
<dbReference type="Pfam" id="PF13689">
    <property type="entry name" value="DUF4154"/>
    <property type="match status" value="1"/>
</dbReference>
<dbReference type="PANTHER" id="PTHR43547">
    <property type="entry name" value="TWO-COMPONENT HISTIDINE KINASE"/>
    <property type="match status" value="1"/>
</dbReference>
<dbReference type="CDD" id="cd00082">
    <property type="entry name" value="HisKA"/>
    <property type="match status" value="1"/>
</dbReference>
<dbReference type="PRINTS" id="PR00344">
    <property type="entry name" value="BCTRLSENSOR"/>
</dbReference>
<dbReference type="Proteomes" id="UP000004095">
    <property type="component" value="Unassembled WGS sequence"/>
</dbReference>
<dbReference type="Gene3D" id="1.10.287.130">
    <property type="match status" value="1"/>
</dbReference>
<dbReference type="SUPFAM" id="SSF47384">
    <property type="entry name" value="Homodimeric domain of signal transducing histidine kinase"/>
    <property type="match status" value="1"/>
</dbReference>
<protein>
    <recommendedName>
        <fullName evidence="2">histidine kinase</fullName>
        <ecNumber evidence="2">2.7.13.3</ecNumber>
    </recommendedName>
</protein>
<dbReference type="SMART" id="SM00387">
    <property type="entry name" value="HATPase_c"/>
    <property type="match status" value="1"/>
</dbReference>
<dbReference type="InterPro" id="IPR003661">
    <property type="entry name" value="HisK_dim/P_dom"/>
</dbReference>
<dbReference type="SUPFAM" id="SSF55874">
    <property type="entry name" value="ATPase domain of HSP90 chaperone/DNA topoisomerase II/histidine kinase"/>
    <property type="match status" value="1"/>
</dbReference>